<comment type="similarity">
    <text evidence="1">Belongs to the ABC transporter superfamily.</text>
</comment>
<dbReference type="Gene3D" id="3.40.50.300">
    <property type="entry name" value="P-loop containing nucleotide triphosphate hydrolases"/>
    <property type="match status" value="1"/>
</dbReference>
<feature type="domain" description="ABC transporter" evidence="5">
    <location>
        <begin position="8"/>
        <end position="239"/>
    </location>
</feature>
<dbReference type="SMART" id="SM00382">
    <property type="entry name" value="AAA"/>
    <property type="match status" value="1"/>
</dbReference>
<gene>
    <name evidence="7" type="ORF">AWH56_000235</name>
    <name evidence="6" type="ORF">AWH56_12205</name>
</gene>
<keyword evidence="8" id="KW-1185">Reference proteome</keyword>
<dbReference type="EMBL" id="CP063356">
    <property type="protein sequence ID" value="QOY36163.1"/>
    <property type="molecule type" value="Genomic_DNA"/>
</dbReference>
<dbReference type="PANTHER" id="PTHR42734:SF5">
    <property type="entry name" value="IRON TRANSPORT SYSTEM ATP-BINDING PROTEIN HI_0361-RELATED"/>
    <property type="match status" value="1"/>
</dbReference>
<dbReference type="InterPro" id="IPR027417">
    <property type="entry name" value="P-loop_NTPase"/>
</dbReference>
<dbReference type="FunFam" id="3.40.50.300:FF:000134">
    <property type="entry name" value="Iron-enterobactin ABC transporter ATP-binding protein"/>
    <property type="match status" value="1"/>
</dbReference>
<organism evidence="6 8">
    <name type="scientific">Anaerobacillus isosaccharinicus</name>
    <dbReference type="NCBI Taxonomy" id="1532552"/>
    <lineage>
        <taxon>Bacteria</taxon>
        <taxon>Bacillati</taxon>
        <taxon>Bacillota</taxon>
        <taxon>Bacilli</taxon>
        <taxon>Bacillales</taxon>
        <taxon>Bacillaceae</taxon>
        <taxon>Anaerobacillus</taxon>
    </lineage>
</organism>
<dbReference type="EMBL" id="LQXD01000109">
    <property type="protein sequence ID" value="OIJ14972.1"/>
    <property type="molecule type" value="Genomic_DNA"/>
</dbReference>
<reference evidence="7 8" key="3">
    <citation type="journal article" date="2019" name="Int. J. Syst. Evol. Microbiol.">
        <title>Anaerobacillus isosaccharinicus sp. nov., an alkaliphilic bacterium which degrades isosaccharinic acid.</title>
        <authorList>
            <person name="Bassil N.M."/>
            <person name="Lloyd J.R."/>
        </authorList>
    </citation>
    <scope>NUCLEOTIDE SEQUENCE [LARGE SCALE GENOMIC DNA]</scope>
    <source>
        <strain evidence="7 8">NB2006</strain>
    </source>
</reference>
<evidence type="ECO:0000256" key="4">
    <source>
        <dbReference type="ARBA" id="ARBA00022840"/>
    </source>
</evidence>
<keyword evidence="3" id="KW-0547">Nucleotide-binding</keyword>
<dbReference type="PANTHER" id="PTHR42734">
    <property type="entry name" value="METAL TRANSPORT SYSTEM ATP-BINDING PROTEIN TM_0124-RELATED"/>
    <property type="match status" value="1"/>
</dbReference>
<dbReference type="CDD" id="cd03235">
    <property type="entry name" value="ABC_Metallic_Cations"/>
    <property type="match status" value="1"/>
</dbReference>
<evidence type="ECO:0000313" key="6">
    <source>
        <dbReference type="EMBL" id="OIJ14972.1"/>
    </source>
</evidence>
<dbReference type="Pfam" id="PF00005">
    <property type="entry name" value="ABC_tran"/>
    <property type="match status" value="1"/>
</dbReference>
<evidence type="ECO:0000256" key="2">
    <source>
        <dbReference type="ARBA" id="ARBA00022448"/>
    </source>
</evidence>
<sequence>MTANQPEITVERLSVNYDGHHALRNINFSFQSGQLVGIIGPNGAGKSTLIKAILGLEKFVGKIEICGKSIKEMRKKISYVPQRSAIDFDFPVVVEDVVLMGRYAFVPWYKKVGVKDKEIARAALEKVGMTDFAKRQIGQLSGGQQQRVFIARAIAQQADIFFLDEPFVGIDATSEEIIVNLLRQLQQDGKTIFVVHHDLSKVEKYFDQLMLLNQELVGVGKVADVYKPELLSQAYKGSITLFGSNDKIMVVNS</sequence>
<dbReference type="GO" id="GO:0005524">
    <property type="term" value="F:ATP binding"/>
    <property type="evidence" value="ECO:0007669"/>
    <property type="project" value="UniProtKB-KW"/>
</dbReference>
<dbReference type="KEGG" id="aia:AWH56_000235"/>
<dbReference type="PROSITE" id="PS00211">
    <property type="entry name" value="ABC_TRANSPORTER_1"/>
    <property type="match status" value="1"/>
</dbReference>
<protein>
    <submittedName>
        <fullName evidence="6">Manganese ABC transporter ATP-binding protein</fullName>
    </submittedName>
    <submittedName>
        <fullName evidence="7">Metal ABC transporter ATP-binding protein</fullName>
    </submittedName>
</protein>
<dbReference type="Proteomes" id="UP000180175">
    <property type="component" value="Chromosome"/>
</dbReference>
<dbReference type="SUPFAM" id="SSF52540">
    <property type="entry name" value="P-loop containing nucleoside triphosphate hydrolases"/>
    <property type="match status" value="1"/>
</dbReference>
<dbReference type="OrthoDB" id="9806726at2"/>
<keyword evidence="2" id="KW-0813">Transport</keyword>
<keyword evidence="4 6" id="KW-0067">ATP-binding</keyword>
<evidence type="ECO:0000259" key="5">
    <source>
        <dbReference type="PROSITE" id="PS50893"/>
    </source>
</evidence>
<dbReference type="RefSeq" id="WP_071317362.1">
    <property type="nucleotide sequence ID" value="NZ_CP063356.2"/>
</dbReference>
<dbReference type="PROSITE" id="PS50893">
    <property type="entry name" value="ABC_TRANSPORTER_2"/>
    <property type="match status" value="1"/>
</dbReference>
<accession>A0A1S2LR40</accession>
<dbReference type="AlphaFoldDB" id="A0A1S2LR40"/>
<dbReference type="InterPro" id="IPR017871">
    <property type="entry name" value="ABC_transporter-like_CS"/>
</dbReference>
<dbReference type="InterPro" id="IPR003593">
    <property type="entry name" value="AAA+_ATPase"/>
</dbReference>
<dbReference type="InterPro" id="IPR003439">
    <property type="entry name" value="ABC_transporter-like_ATP-bd"/>
</dbReference>
<evidence type="ECO:0000313" key="8">
    <source>
        <dbReference type="Proteomes" id="UP000180175"/>
    </source>
</evidence>
<evidence type="ECO:0000313" key="7">
    <source>
        <dbReference type="EMBL" id="QOY36163.1"/>
    </source>
</evidence>
<reference evidence="7" key="4">
    <citation type="submission" date="2020-10" db="EMBL/GenBank/DDBJ databases">
        <authorList>
            <person name="Bassil N.M."/>
            <person name="Lloyd J.R."/>
        </authorList>
    </citation>
    <scope>NUCLEOTIDE SEQUENCE</scope>
    <source>
        <strain evidence="7">NB2006</strain>
    </source>
</reference>
<proteinExistence type="inferred from homology"/>
<evidence type="ECO:0000256" key="3">
    <source>
        <dbReference type="ARBA" id="ARBA00022741"/>
    </source>
</evidence>
<dbReference type="GO" id="GO:0016887">
    <property type="term" value="F:ATP hydrolysis activity"/>
    <property type="evidence" value="ECO:0007669"/>
    <property type="project" value="InterPro"/>
</dbReference>
<evidence type="ECO:0000256" key="1">
    <source>
        <dbReference type="ARBA" id="ARBA00005417"/>
    </source>
</evidence>
<reference evidence="7 8" key="2">
    <citation type="journal article" date="2017" name="Genome Announc.">
        <title>Draft Genome Sequences of Four Alkaliphilic Bacteria Belonging to the Anaerobacillus Genus.</title>
        <authorList>
            <person name="Bassil N.M."/>
            <person name="Lloyd J.R."/>
        </authorList>
    </citation>
    <scope>NUCLEOTIDE SEQUENCE [LARGE SCALE GENOMIC DNA]</scope>
    <source>
        <strain evidence="7 8">NB2006</strain>
    </source>
</reference>
<reference evidence="6 8" key="1">
    <citation type="submission" date="2016-10" db="EMBL/GenBank/DDBJ databases">
        <title>Draft genome sequences of four alkaliphilic bacteria belonging to the Anaerobacillus genus.</title>
        <authorList>
            <person name="Bassil N.M."/>
            <person name="Lloyd J.R."/>
        </authorList>
    </citation>
    <scope>NUCLEOTIDE SEQUENCE [LARGE SCALE GENOMIC DNA]</scope>
    <source>
        <strain evidence="6 8">NB2006</strain>
    </source>
</reference>
<name>A0A1S2LR40_9BACI</name>
<dbReference type="InterPro" id="IPR050153">
    <property type="entry name" value="Metal_Ion_Import_ABC"/>
</dbReference>